<dbReference type="RefSeq" id="WP_003159549.1">
    <property type="nucleotide sequence ID" value="NZ_JAFCHM010000001.1"/>
</dbReference>
<dbReference type="GeneID" id="83682118"/>
<protein>
    <submittedName>
        <fullName evidence="1">DUF3330 domain-containing protein</fullName>
    </submittedName>
</protein>
<organism evidence="1 2">
    <name type="scientific">Pseudomonas aeruginosa</name>
    <dbReference type="NCBI Taxonomy" id="287"/>
    <lineage>
        <taxon>Bacteria</taxon>
        <taxon>Pseudomonadati</taxon>
        <taxon>Pseudomonadota</taxon>
        <taxon>Gammaproteobacteria</taxon>
        <taxon>Pseudomonadales</taxon>
        <taxon>Pseudomonadaceae</taxon>
        <taxon>Pseudomonas</taxon>
    </lineage>
</organism>
<dbReference type="InterPro" id="IPR021767">
    <property type="entry name" value="TnpM"/>
</dbReference>
<dbReference type="Proteomes" id="UP000644192">
    <property type="component" value="Unassembled WGS sequence"/>
</dbReference>
<dbReference type="AlphaFoldDB" id="A0A6B1YPJ5"/>
<comment type="caution">
    <text evidence="1">The sequence shown here is derived from an EMBL/GenBank/DDBJ whole genome shotgun (WGS) entry which is preliminary data.</text>
</comment>
<evidence type="ECO:0000313" key="2">
    <source>
        <dbReference type="Proteomes" id="UP000644192"/>
    </source>
</evidence>
<accession>A0A6B1YPJ5</accession>
<dbReference type="Pfam" id="PF11809">
    <property type="entry name" value="DUF3330"/>
    <property type="match status" value="1"/>
</dbReference>
<proteinExistence type="predicted"/>
<reference evidence="1" key="1">
    <citation type="submission" date="2020-01" db="EMBL/GenBank/DDBJ databases">
        <title>Bacteria Cultured from War Wounds Associated with the Conflict in Eastern Ukraine.</title>
        <authorList>
            <person name="Snesrud E."/>
            <person name="Galac M.R."/>
            <person name="Mc Gann P."/>
            <person name="Valentine K."/>
            <person name="Viacheslav K."/>
        </authorList>
    </citation>
    <scope>NUCLEOTIDE SEQUENCE</scope>
    <source>
        <strain evidence="1">VNMU148</strain>
    </source>
</reference>
<name>A0A6B1YPJ5_PSEAI</name>
<gene>
    <name evidence="1" type="ORF">GUL26_37685</name>
</gene>
<evidence type="ECO:0000313" key="1">
    <source>
        <dbReference type="EMBL" id="MZZ17967.1"/>
    </source>
</evidence>
<dbReference type="EMBL" id="WXZT01000097">
    <property type="protein sequence ID" value="MZZ17967.1"/>
    <property type="molecule type" value="Genomic_DNA"/>
</dbReference>
<sequence length="55" mass="6061">MCCKEIPLDAAFTPEGAEYVEHFCGLECYQRFEARAKTGNETDADPNACDSLPSD</sequence>